<organism evidence="5 6">
    <name type="scientific">Candidatus Campbellbacteria bacterium RIFOXYC2_FULL_35_25</name>
    <dbReference type="NCBI Taxonomy" id="1797582"/>
    <lineage>
        <taxon>Bacteria</taxon>
        <taxon>Candidatus Campbelliibacteriota</taxon>
    </lineage>
</organism>
<dbReference type="SUPFAM" id="SSF52954">
    <property type="entry name" value="Class II aaRS ABD-related"/>
    <property type="match status" value="1"/>
</dbReference>
<dbReference type="PANTHER" id="PTHR43707:SF1">
    <property type="entry name" value="HISTIDINE--TRNA LIGASE, MITOCHONDRIAL-RELATED"/>
    <property type="match status" value="1"/>
</dbReference>
<protein>
    <recommendedName>
        <fullName evidence="3">Histidyl-tRNA synthetase</fullName>
    </recommendedName>
</protein>
<dbReference type="EMBL" id="MFAE01000012">
    <property type="protein sequence ID" value="OGD66922.1"/>
    <property type="molecule type" value="Genomic_DNA"/>
</dbReference>
<dbReference type="AlphaFoldDB" id="A0A1F5EHM7"/>
<dbReference type="PANTHER" id="PTHR43707">
    <property type="entry name" value="HISTIDYL-TRNA SYNTHETASE"/>
    <property type="match status" value="1"/>
</dbReference>
<dbReference type="SUPFAM" id="SSF55681">
    <property type="entry name" value="Class II aaRS and biotin synthetases"/>
    <property type="match status" value="1"/>
</dbReference>
<dbReference type="InterPro" id="IPR004154">
    <property type="entry name" value="Anticodon-bd"/>
</dbReference>
<evidence type="ECO:0000256" key="1">
    <source>
        <dbReference type="ARBA" id="ARBA00008226"/>
    </source>
</evidence>
<reference evidence="5 6" key="1">
    <citation type="journal article" date="2016" name="Nat. Commun.">
        <title>Thousands of microbial genomes shed light on interconnected biogeochemical processes in an aquifer system.</title>
        <authorList>
            <person name="Anantharaman K."/>
            <person name="Brown C.T."/>
            <person name="Hug L.A."/>
            <person name="Sharon I."/>
            <person name="Castelle C.J."/>
            <person name="Probst A.J."/>
            <person name="Thomas B.C."/>
            <person name="Singh A."/>
            <person name="Wilkins M.J."/>
            <person name="Karaoz U."/>
            <person name="Brodie E.L."/>
            <person name="Williams K.H."/>
            <person name="Hubbard S.S."/>
            <person name="Banfield J.F."/>
        </authorList>
    </citation>
    <scope>NUCLEOTIDE SEQUENCE [LARGE SCALE GENOMIC DNA]</scope>
</reference>
<sequence length="381" mass="44176">MILEISKKRLEKADEIAIYNGFTYTEVPCLNSSKNLFLHPKEKIQVIQNCKKKHDIKQSEPVMLYYNQHILVNKSEQLKQKTNKNLGLDIIGISNGVAEAMLINTAVRILKEEGYKNIFVNINSIGDKQSISKFLDEFSTYCNKNFSDLEARCKKAINRKNFNILSCEHEKCTAVISNAPKPINFLSEDSQNHFREVLEYLDEMRIDYRIKDNLISHDNHYSKTIFEIRMEENDSTIGETLLARGGRYDEAVNKIANKRNLVAVGMSMQFKKNSNIKAESNRINESQIFLIQFGFIAKLKSFEIIDTLRQHRILIKQSLHREKLSDQFDEAKKNKTPFILILGQKEALDNEVIFRDVVGAYQDVIKIDLLPRYLKKKGFIQ</sequence>
<dbReference type="GO" id="GO:0005737">
    <property type="term" value="C:cytoplasm"/>
    <property type="evidence" value="ECO:0007669"/>
    <property type="project" value="InterPro"/>
</dbReference>
<proteinExistence type="inferred from homology"/>
<dbReference type="GO" id="GO:0004821">
    <property type="term" value="F:histidine-tRNA ligase activity"/>
    <property type="evidence" value="ECO:0007669"/>
    <property type="project" value="UniProtKB-EC"/>
</dbReference>
<accession>A0A1F5EHM7</accession>
<dbReference type="InterPro" id="IPR004516">
    <property type="entry name" value="HisRS/HisZ"/>
</dbReference>
<dbReference type="GO" id="GO:0006427">
    <property type="term" value="P:histidyl-tRNA aminoacylation"/>
    <property type="evidence" value="ECO:0007669"/>
    <property type="project" value="TreeGrafter"/>
</dbReference>
<dbReference type="STRING" id="1797582.A2442_03505"/>
<evidence type="ECO:0000256" key="2">
    <source>
        <dbReference type="ARBA" id="ARBA00023146"/>
    </source>
</evidence>
<dbReference type="InterPro" id="IPR036621">
    <property type="entry name" value="Anticodon-bd_dom_sf"/>
</dbReference>
<feature type="domain" description="Anticodon-binding" evidence="4">
    <location>
        <begin position="303"/>
        <end position="376"/>
    </location>
</feature>
<dbReference type="InterPro" id="IPR045864">
    <property type="entry name" value="aa-tRNA-synth_II/BPL/LPL"/>
</dbReference>
<dbReference type="Pfam" id="PF03129">
    <property type="entry name" value="HGTP_anticodon"/>
    <property type="match status" value="1"/>
</dbReference>
<dbReference type="Gene3D" id="3.30.930.10">
    <property type="entry name" value="Bira Bifunctional Protein, Domain 2"/>
    <property type="match status" value="1"/>
</dbReference>
<evidence type="ECO:0000313" key="6">
    <source>
        <dbReference type="Proteomes" id="UP000179003"/>
    </source>
</evidence>
<comment type="caution">
    <text evidence="5">The sequence shown here is derived from an EMBL/GenBank/DDBJ whole genome shotgun (WGS) entry which is preliminary data.</text>
</comment>
<evidence type="ECO:0000256" key="3">
    <source>
        <dbReference type="ARBA" id="ARBA00030619"/>
    </source>
</evidence>
<keyword evidence="2" id="KW-0030">Aminoacyl-tRNA synthetase</keyword>
<evidence type="ECO:0000313" key="5">
    <source>
        <dbReference type="EMBL" id="OGD66922.1"/>
    </source>
</evidence>
<dbReference type="GO" id="GO:0000166">
    <property type="term" value="F:nucleotide binding"/>
    <property type="evidence" value="ECO:0007669"/>
    <property type="project" value="UniProtKB-KW"/>
</dbReference>
<name>A0A1F5EHM7_9BACT</name>
<keyword evidence="2" id="KW-0436">Ligase</keyword>
<comment type="similarity">
    <text evidence="1">Belongs to the class-II aminoacyl-tRNA synthetase family.</text>
</comment>
<gene>
    <name evidence="5" type="ORF">A2442_03505</name>
</gene>
<evidence type="ECO:0000259" key="4">
    <source>
        <dbReference type="Pfam" id="PF03129"/>
    </source>
</evidence>
<dbReference type="Proteomes" id="UP000179003">
    <property type="component" value="Unassembled WGS sequence"/>
</dbReference>
<dbReference type="Gene3D" id="3.40.50.800">
    <property type="entry name" value="Anticodon-binding domain"/>
    <property type="match status" value="1"/>
</dbReference>